<feature type="domain" description="Retrotransposon gag" evidence="1">
    <location>
        <begin position="14"/>
        <end position="66"/>
    </location>
</feature>
<accession>A0A151S4J8</accession>
<dbReference type="Pfam" id="PF03732">
    <property type="entry name" value="Retrotrans_gag"/>
    <property type="match status" value="1"/>
</dbReference>
<reference evidence="2" key="1">
    <citation type="journal article" date="2012" name="Nat. Biotechnol.">
        <title>Draft genome sequence of pigeonpea (Cajanus cajan), an orphan legume crop of resource-poor farmers.</title>
        <authorList>
            <person name="Varshney R.K."/>
            <person name="Chen W."/>
            <person name="Li Y."/>
            <person name="Bharti A.K."/>
            <person name="Saxena R.K."/>
            <person name="Schlueter J.A."/>
            <person name="Donoghue M.T."/>
            <person name="Azam S."/>
            <person name="Fan G."/>
            <person name="Whaley A.M."/>
            <person name="Farmer A.D."/>
            <person name="Sheridan J."/>
            <person name="Iwata A."/>
            <person name="Tuteja R."/>
            <person name="Penmetsa R.V."/>
            <person name="Wu W."/>
            <person name="Upadhyaya H.D."/>
            <person name="Yang S.P."/>
            <person name="Shah T."/>
            <person name="Saxena K.B."/>
            <person name="Michael T."/>
            <person name="McCombie W.R."/>
            <person name="Yang B."/>
            <person name="Zhang G."/>
            <person name="Yang H."/>
            <person name="Wang J."/>
            <person name="Spillane C."/>
            <person name="Cook D.R."/>
            <person name="May G.D."/>
            <person name="Xu X."/>
            <person name="Jackson S.A."/>
        </authorList>
    </citation>
    <scope>NUCLEOTIDE SEQUENCE [LARGE SCALE GENOMIC DNA]</scope>
</reference>
<organism evidence="2 3">
    <name type="scientific">Cajanus cajan</name>
    <name type="common">Pigeon pea</name>
    <name type="synonym">Cajanus indicus</name>
    <dbReference type="NCBI Taxonomy" id="3821"/>
    <lineage>
        <taxon>Eukaryota</taxon>
        <taxon>Viridiplantae</taxon>
        <taxon>Streptophyta</taxon>
        <taxon>Embryophyta</taxon>
        <taxon>Tracheophyta</taxon>
        <taxon>Spermatophyta</taxon>
        <taxon>Magnoliopsida</taxon>
        <taxon>eudicotyledons</taxon>
        <taxon>Gunneridae</taxon>
        <taxon>Pentapetalae</taxon>
        <taxon>rosids</taxon>
        <taxon>fabids</taxon>
        <taxon>Fabales</taxon>
        <taxon>Fabaceae</taxon>
        <taxon>Papilionoideae</taxon>
        <taxon>50 kb inversion clade</taxon>
        <taxon>NPAAA clade</taxon>
        <taxon>indigoferoid/millettioid clade</taxon>
        <taxon>Phaseoleae</taxon>
        <taxon>Cajanus</taxon>
    </lineage>
</organism>
<dbReference type="Gramene" id="C.cajan_28621.t">
    <property type="protein sequence ID" value="C.cajan_28621.t.cds1"/>
    <property type="gene ID" value="C.cajan_28621"/>
</dbReference>
<gene>
    <name evidence="2" type="ORF">KK1_028562</name>
</gene>
<dbReference type="InterPro" id="IPR005162">
    <property type="entry name" value="Retrotrans_gag_dom"/>
</dbReference>
<evidence type="ECO:0000313" key="2">
    <source>
        <dbReference type="EMBL" id="KYP49694.1"/>
    </source>
</evidence>
<keyword evidence="3" id="KW-1185">Reference proteome</keyword>
<proteinExistence type="predicted"/>
<dbReference type="EMBL" id="KQ483471">
    <property type="protein sequence ID" value="KYP49694.1"/>
    <property type="molecule type" value="Genomic_DNA"/>
</dbReference>
<dbReference type="Proteomes" id="UP000075243">
    <property type="component" value="Unassembled WGS sequence"/>
</dbReference>
<evidence type="ECO:0000259" key="1">
    <source>
        <dbReference type="Pfam" id="PF03732"/>
    </source>
</evidence>
<evidence type="ECO:0000313" key="3">
    <source>
        <dbReference type="Proteomes" id="UP000075243"/>
    </source>
</evidence>
<sequence length="67" mass="7890">MGVPDDDEETMYLKVFPFYLVGKAKTWLQSHPNQCLSRWKDVERKFLARFFPPSRYISAKSNIATFS</sequence>
<protein>
    <recommendedName>
        <fullName evidence="1">Retrotransposon gag domain-containing protein</fullName>
    </recommendedName>
</protein>
<dbReference type="AlphaFoldDB" id="A0A151S4J8"/>
<name>A0A151S4J8_CAJCA</name>